<reference evidence="4" key="1">
    <citation type="journal article" date="2019" name="Gigascience">
        <title>De novo genome assembly of the endangered Acer yangbiense, a plant species with extremely small populations endemic to Yunnan Province, China.</title>
        <authorList>
            <person name="Yang J."/>
            <person name="Wariss H.M."/>
            <person name="Tao L."/>
            <person name="Zhang R."/>
            <person name="Yun Q."/>
            <person name="Hollingsworth P."/>
            <person name="Dao Z."/>
            <person name="Luo G."/>
            <person name="Guo H."/>
            <person name="Ma Y."/>
            <person name="Sun W."/>
        </authorList>
    </citation>
    <scope>NUCLEOTIDE SEQUENCE [LARGE SCALE GENOMIC DNA]</scope>
    <source>
        <strain evidence="4">cv. br00</strain>
    </source>
</reference>
<feature type="compositionally biased region" description="Pro residues" evidence="1">
    <location>
        <begin position="207"/>
        <end position="222"/>
    </location>
</feature>
<dbReference type="Proteomes" id="UP000326939">
    <property type="component" value="Chromosome 6"/>
</dbReference>
<proteinExistence type="predicted"/>
<dbReference type="PANTHER" id="PTHR33098">
    <property type="entry name" value="COTTON FIBER (DUF761)"/>
    <property type="match status" value="1"/>
</dbReference>
<feature type="transmembrane region" description="Helical" evidence="2">
    <location>
        <begin position="57"/>
        <end position="74"/>
    </location>
</feature>
<feature type="compositionally biased region" description="Pro residues" evidence="1">
    <location>
        <begin position="258"/>
        <end position="274"/>
    </location>
</feature>
<comment type="caution">
    <text evidence="3">The sequence shown here is derived from an EMBL/GenBank/DDBJ whole genome shotgun (WGS) entry which is preliminary data.</text>
</comment>
<sequence length="541" mass="59625">MPRRGSPSPLLNLPLLIIFLPVIALIFLFFALPSLLSLTSHKIRPLTNITAVKSNWDSLYVFLVLLAILCGVFARRNDDESTSNEDNPGNHHKLKRHSVSNAPWFADDLSDPKIYAGTNNSSPLGGAATTATAYRLRMGSSSCPDLMQDSFRKTPDDLSRFFDDFEINSYRSPIHHRRHQNGEFEESRVKDIPVDTSVRCSSSMLQSPPPPKTFAPPPPPPTATKSNQKQKRTCRKLPREIEKAGENDHESTKIKTSPPTPPPPPPRLATPAPPKKMHGKSERKKTTATREIKMVLASLYRKKTRKQKTQVSPKNDALRSPIEPSSLAEPSPPPPQPPPPPPPPPPSMFPVLFRKNSKSKKIHSFSPPPPPPPPPTTKKLTRHKSQVPLPPPEPPRRRKSSTTGLPPLPEGVNNLYEDNVINGGQSPLVAMPPLSPPPPCQMPGSQFVIRGDFVETRSAQSSRCSSPYTEEVDKESKRQTVNKTDGMDGIGGPSFCPSPDVNMKAETFIARLGDGWRLEKINSLREKGSVDQVPGTDPAKI</sequence>
<dbReference type="AlphaFoldDB" id="A0A5N5MBI0"/>
<feature type="compositionally biased region" description="Basic and acidic residues" evidence="1">
    <location>
        <begin position="284"/>
        <end position="293"/>
    </location>
</feature>
<accession>A0A5N5MBI0</accession>
<feature type="region of interest" description="Disordered" evidence="1">
    <location>
        <begin position="198"/>
        <end position="444"/>
    </location>
</feature>
<keyword evidence="2" id="KW-0472">Membrane</keyword>
<keyword evidence="2" id="KW-1133">Transmembrane helix</keyword>
<evidence type="ECO:0000256" key="1">
    <source>
        <dbReference type="SAM" id="MobiDB-lite"/>
    </source>
</evidence>
<protein>
    <submittedName>
        <fullName evidence="3">Uncharacterized protein</fullName>
    </submittedName>
</protein>
<organism evidence="3 4">
    <name type="scientific">Salix brachista</name>
    <dbReference type="NCBI Taxonomy" id="2182728"/>
    <lineage>
        <taxon>Eukaryota</taxon>
        <taxon>Viridiplantae</taxon>
        <taxon>Streptophyta</taxon>
        <taxon>Embryophyta</taxon>
        <taxon>Tracheophyta</taxon>
        <taxon>Spermatophyta</taxon>
        <taxon>Magnoliopsida</taxon>
        <taxon>eudicotyledons</taxon>
        <taxon>Gunneridae</taxon>
        <taxon>Pentapetalae</taxon>
        <taxon>rosids</taxon>
        <taxon>fabids</taxon>
        <taxon>Malpighiales</taxon>
        <taxon>Salicaceae</taxon>
        <taxon>Saliceae</taxon>
        <taxon>Salix</taxon>
    </lineage>
</organism>
<feature type="compositionally biased region" description="Pro residues" evidence="1">
    <location>
        <begin position="330"/>
        <end position="348"/>
    </location>
</feature>
<dbReference type="EMBL" id="VDCV01000006">
    <property type="protein sequence ID" value="KAB5552544.1"/>
    <property type="molecule type" value="Genomic_DNA"/>
</dbReference>
<feature type="compositionally biased region" description="Low complexity" evidence="1">
    <location>
        <begin position="320"/>
        <end position="329"/>
    </location>
</feature>
<gene>
    <name evidence="3" type="ORF">DKX38_009855</name>
</gene>
<feature type="region of interest" description="Disordered" evidence="1">
    <location>
        <begin position="456"/>
        <end position="499"/>
    </location>
</feature>
<feature type="transmembrane region" description="Helical" evidence="2">
    <location>
        <begin position="12"/>
        <end position="36"/>
    </location>
</feature>
<evidence type="ECO:0000256" key="2">
    <source>
        <dbReference type="SAM" id="Phobius"/>
    </source>
</evidence>
<feature type="compositionally biased region" description="Basic and acidic residues" evidence="1">
    <location>
        <begin position="237"/>
        <end position="253"/>
    </location>
</feature>
<keyword evidence="4" id="KW-1185">Reference proteome</keyword>
<dbReference type="PANTHER" id="PTHR33098:SF71">
    <property type="entry name" value="HYDROXYPROLINE-RICH GLYCOPROTEIN FAMILY PROTEIN"/>
    <property type="match status" value="1"/>
</dbReference>
<feature type="compositionally biased region" description="Polar residues" evidence="1">
    <location>
        <begin position="457"/>
        <end position="468"/>
    </location>
</feature>
<evidence type="ECO:0000313" key="3">
    <source>
        <dbReference type="EMBL" id="KAB5552544.1"/>
    </source>
</evidence>
<evidence type="ECO:0000313" key="4">
    <source>
        <dbReference type="Proteomes" id="UP000326939"/>
    </source>
</evidence>
<name>A0A5N5MBI0_9ROSI</name>
<feature type="compositionally biased region" description="Pro residues" evidence="1">
    <location>
        <begin position="366"/>
        <end position="376"/>
    </location>
</feature>
<keyword evidence="2" id="KW-0812">Transmembrane</keyword>